<keyword evidence="8 10" id="KW-0675">Receptor</keyword>
<gene>
    <name evidence="11" type="primary">OR42</name>
</gene>
<dbReference type="PANTHER" id="PTHR21137">
    <property type="entry name" value="ODORANT RECEPTOR"/>
    <property type="match status" value="1"/>
</dbReference>
<sequence>MRMTENGKNSDPDSLEIAEEKATKYLYQRFFVLPVVGGVFGFHQTRWWSIFTKTVFTAYYVSVLSTIVTLSYSSYLNRDNMAVASGCIHILITAFVVLGISLTLQRLRKDVVQLLSLDEIICEYQCSEYLSNLIRKSDKKLRFLLIFWVALYGSSAWIAVIFPFIDVYLGYELSLSNVTDVYWKGLPFASWWPMDADNSNLAWTTCFMSQGLYAFFAASSATSGMLCFAIFSEDIFNHIKLLVNSIERLEKRAKLMFKMLHPGKSLRNSLDEYDECYYNCILQNVKHHQKIVIKKDLLMKIANIPVAVPFFGGAMLLGLAGINLLSDGDIRIAPKVLFTCLGVTEAAQMFLLCHYGEQFRTQSELLFNATFYTKCYRRSMKCKRAMMIFRLGVSRPMAISAAKLIVLNMGTFANLVNSAYSIFNLQSITTQED</sequence>
<dbReference type="GO" id="GO:0005549">
    <property type="term" value="F:odorant binding"/>
    <property type="evidence" value="ECO:0007669"/>
    <property type="project" value="InterPro"/>
</dbReference>
<feature type="transmembrane region" description="Helical" evidence="10">
    <location>
        <begin position="81"/>
        <end position="104"/>
    </location>
</feature>
<dbReference type="AlphaFoldDB" id="A0A1Q1NIQ3"/>
<feature type="transmembrane region" description="Helical" evidence="10">
    <location>
        <begin position="211"/>
        <end position="231"/>
    </location>
</feature>
<organism evidence="11">
    <name type="scientific">Apolygus lucorum</name>
    <name type="common">Small green plant bug</name>
    <name type="synonym">Lygocoris lucorum</name>
    <dbReference type="NCBI Taxonomy" id="248454"/>
    <lineage>
        <taxon>Eukaryota</taxon>
        <taxon>Metazoa</taxon>
        <taxon>Ecdysozoa</taxon>
        <taxon>Arthropoda</taxon>
        <taxon>Hexapoda</taxon>
        <taxon>Insecta</taxon>
        <taxon>Pterygota</taxon>
        <taxon>Neoptera</taxon>
        <taxon>Paraneoptera</taxon>
        <taxon>Hemiptera</taxon>
        <taxon>Heteroptera</taxon>
        <taxon>Panheteroptera</taxon>
        <taxon>Cimicomorpha</taxon>
        <taxon>Miridae</taxon>
        <taxon>Mirini</taxon>
        <taxon>Apolygus</taxon>
    </lineage>
</organism>
<keyword evidence="7 10" id="KW-0472">Membrane</keyword>
<accession>A0A1Q1NIQ3</accession>
<evidence type="ECO:0000256" key="7">
    <source>
        <dbReference type="ARBA" id="ARBA00023136"/>
    </source>
</evidence>
<reference evidence="11" key="1">
    <citation type="journal article" date="2016" name="Sci. Rep.">
        <title>Identification and expression analysis of an olfactory receptor gene family in green plant bug Apolygus lucorum (Meyer-Dur).</title>
        <authorList>
            <person name="An X.K."/>
            <person name="Sun L."/>
            <person name="Liu H.W."/>
            <person name="Liu D.F."/>
            <person name="Ding Y.X."/>
            <person name="Li L.M."/>
            <person name="Zhang Y.J."/>
            <person name="Guo Y.Y."/>
        </authorList>
    </citation>
    <scope>NUCLEOTIDE SEQUENCE</scope>
</reference>
<keyword evidence="9 10" id="KW-0807">Transducer</keyword>
<dbReference type="EMBL" id="KU958219">
    <property type="protein sequence ID" value="AQM56048.1"/>
    <property type="molecule type" value="mRNA"/>
</dbReference>
<keyword evidence="3 10" id="KW-0716">Sensory transduction</keyword>
<feature type="transmembrane region" description="Helical" evidence="10">
    <location>
        <begin position="143"/>
        <end position="165"/>
    </location>
</feature>
<feature type="transmembrane region" description="Helical" evidence="10">
    <location>
        <begin position="387"/>
        <end position="406"/>
    </location>
</feature>
<keyword evidence="6 10" id="KW-1133">Transmembrane helix</keyword>
<keyword evidence="2" id="KW-1003">Cell membrane</keyword>
<evidence type="ECO:0000256" key="4">
    <source>
        <dbReference type="ARBA" id="ARBA00022692"/>
    </source>
</evidence>
<comment type="similarity">
    <text evidence="10">Belongs to the insect chemoreceptor superfamily. Heteromeric odorant receptor channel (TC 1.A.69) family.</text>
</comment>
<dbReference type="PANTHER" id="PTHR21137:SF35">
    <property type="entry name" value="ODORANT RECEPTOR 19A-RELATED"/>
    <property type="match status" value="1"/>
</dbReference>
<evidence type="ECO:0000256" key="5">
    <source>
        <dbReference type="ARBA" id="ARBA00022725"/>
    </source>
</evidence>
<protein>
    <recommendedName>
        <fullName evidence="10">Odorant receptor</fullName>
    </recommendedName>
</protein>
<comment type="subcellular location">
    <subcellularLocation>
        <location evidence="1 10">Cell membrane</location>
        <topology evidence="1 10">Multi-pass membrane protein</topology>
    </subcellularLocation>
</comment>
<keyword evidence="5 10" id="KW-0552">Olfaction</keyword>
<dbReference type="GO" id="GO:0007165">
    <property type="term" value="P:signal transduction"/>
    <property type="evidence" value="ECO:0007669"/>
    <property type="project" value="UniProtKB-KW"/>
</dbReference>
<dbReference type="Pfam" id="PF02949">
    <property type="entry name" value="7tm_6"/>
    <property type="match status" value="1"/>
</dbReference>
<evidence type="ECO:0000313" key="11">
    <source>
        <dbReference type="EMBL" id="AQM56048.1"/>
    </source>
</evidence>
<feature type="transmembrane region" description="Helical" evidence="10">
    <location>
        <begin position="304"/>
        <end position="326"/>
    </location>
</feature>
<evidence type="ECO:0000256" key="10">
    <source>
        <dbReference type="RuleBase" id="RU351113"/>
    </source>
</evidence>
<feature type="transmembrane region" description="Helical" evidence="10">
    <location>
        <begin position="332"/>
        <end position="353"/>
    </location>
</feature>
<evidence type="ECO:0000256" key="8">
    <source>
        <dbReference type="ARBA" id="ARBA00023170"/>
    </source>
</evidence>
<evidence type="ECO:0000256" key="2">
    <source>
        <dbReference type="ARBA" id="ARBA00022475"/>
    </source>
</evidence>
<dbReference type="GO" id="GO:0004984">
    <property type="term" value="F:olfactory receptor activity"/>
    <property type="evidence" value="ECO:0007669"/>
    <property type="project" value="InterPro"/>
</dbReference>
<reference evidence="11" key="2">
    <citation type="submission" date="2016-03" db="EMBL/GenBank/DDBJ databases">
        <authorList>
            <person name="Ploux O."/>
        </authorList>
    </citation>
    <scope>NUCLEOTIDE SEQUENCE</scope>
</reference>
<dbReference type="GO" id="GO:0005886">
    <property type="term" value="C:plasma membrane"/>
    <property type="evidence" value="ECO:0007669"/>
    <property type="project" value="UniProtKB-SubCell"/>
</dbReference>
<evidence type="ECO:0000256" key="1">
    <source>
        <dbReference type="ARBA" id="ARBA00004651"/>
    </source>
</evidence>
<proteinExistence type="evidence at transcript level"/>
<dbReference type="InterPro" id="IPR004117">
    <property type="entry name" value="7tm6_olfct_rcpt"/>
</dbReference>
<evidence type="ECO:0000256" key="6">
    <source>
        <dbReference type="ARBA" id="ARBA00022989"/>
    </source>
</evidence>
<feature type="transmembrane region" description="Helical" evidence="10">
    <location>
        <begin position="55"/>
        <end position="75"/>
    </location>
</feature>
<evidence type="ECO:0000256" key="9">
    <source>
        <dbReference type="ARBA" id="ARBA00023224"/>
    </source>
</evidence>
<name>A0A1Q1NIQ3_APOLU</name>
<keyword evidence="4 10" id="KW-0812">Transmembrane</keyword>
<evidence type="ECO:0000256" key="3">
    <source>
        <dbReference type="ARBA" id="ARBA00022606"/>
    </source>
</evidence>